<keyword evidence="2" id="KW-0067">ATP-binding</keyword>
<dbReference type="AlphaFoldDB" id="A0A377R4P5"/>
<dbReference type="SUPFAM" id="SSF52540">
    <property type="entry name" value="P-loop containing nucleoside triphosphate hydrolases"/>
    <property type="match status" value="1"/>
</dbReference>
<dbReference type="Pfam" id="PF00005">
    <property type="entry name" value="ABC_tran"/>
    <property type="match status" value="1"/>
</dbReference>
<keyword evidence="3" id="KW-1185">Reference proteome</keyword>
<dbReference type="GO" id="GO:0005524">
    <property type="term" value="F:ATP binding"/>
    <property type="evidence" value="ECO:0007669"/>
    <property type="project" value="UniProtKB-KW"/>
</dbReference>
<dbReference type="InterPro" id="IPR027417">
    <property type="entry name" value="P-loop_NTPase"/>
</dbReference>
<dbReference type="Proteomes" id="UP000254293">
    <property type="component" value="Unassembled WGS sequence"/>
</dbReference>
<evidence type="ECO:0000259" key="1">
    <source>
        <dbReference type="Pfam" id="PF00005"/>
    </source>
</evidence>
<dbReference type="GO" id="GO:0016887">
    <property type="term" value="F:ATP hydrolysis activity"/>
    <property type="evidence" value="ECO:0007669"/>
    <property type="project" value="InterPro"/>
</dbReference>
<gene>
    <name evidence="2" type="primary">metN_2</name>
    <name evidence="2" type="ORF">NCTC13336_02379</name>
</gene>
<sequence length="32" mass="3415">MGYSGAGKSTLLRLINLLERPDTGRVLVGGRN</sequence>
<accession>A0A377R4P5</accession>
<dbReference type="InterPro" id="IPR003439">
    <property type="entry name" value="ABC_transporter-like_ATP-bd"/>
</dbReference>
<evidence type="ECO:0000313" key="2">
    <source>
        <dbReference type="EMBL" id="STR03451.1"/>
    </source>
</evidence>
<evidence type="ECO:0000313" key="3">
    <source>
        <dbReference type="Proteomes" id="UP000254293"/>
    </source>
</evidence>
<feature type="domain" description="ABC transporter" evidence="1">
    <location>
        <begin position="1"/>
        <end position="31"/>
    </location>
</feature>
<dbReference type="EC" id="3.6.3.-" evidence="2"/>
<protein>
    <submittedName>
        <fullName evidence="2">Methionine import ATP-binding protein MetN</fullName>
        <ecNumber evidence="2">3.6.3.-</ecNumber>
    </submittedName>
</protein>
<organism evidence="2 3">
    <name type="scientific">Kingella potus</name>
    <dbReference type="NCBI Taxonomy" id="265175"/>
    <lineage>
        <taxon>Bacteria</taxon>
        <taxon>Pseudomonadati</taxon>
        <taxon>Pseudomonadota</taxon>
        <taxon>Betaproteobacteria</taxon>
        <taxon>Neisseriales</taxon>
        <taxon>Neisseriaceae</taxon>
        <taxon>Kingella</taxon>
    </lineage>
</organism>
<dbReference type="Gene3D" id="3.40.50.300">
    <property type="entry name" value="P-loop containing nucleotide triphosphate hydrolases"/>
    <property type="match status" value="1"/>
</dbReference>
<reference evidence="2 3" key="1">
    <citation type="submission" date="2018-06" db="EMBL/GenBank/DDBJ databases">
        <authorList>
            <consortium name="Pathogen Informatics"/>
            <person name="Doyle S."/>
        </authorList>
    </citation>
    <scope>NUCLEOTIDE SEQUENCE [LARGE SCALE GENOMIC DNA]</scope>
    <source>
        <strain evidence="2 3">NCTC13336</strain>
    </source>
</reference>
<keyword evidence="2" id="KW-0378">Hydrolase</keyword>
<name>A0A377R4P5_9NEIS</name>
<dbReference type="EMBL" id="UGJJ01000006">
    <property type="protein sequence ID" value="STR03451.1"/>
    <property type="molecule type" value="Genomic_DNA"/>
</dbReference>
<proteinExistence type="predicted"/>
<keyword evidence="2" id="KW-0547">Nucleotide-binding</keyword>